<dbReference type="STRING" id="5627.A0A1C7MF18"/>
<organism evidence="2 3">
    <name type="scientific">Grifola frondosa</name>
    <name type="common">Maitake</name>
    <name type="synonym">Polyporus frondosus</name>
    <dbReference type="NCBI Taxonomy" id="5627"/>
    <lineage>
        <taxon>Eukaryota</taxon>
        <taxon>Fungi</taxon>
        <taxon>Dikarya</taxon>
        <taxon>Basidiomycota</taxon>
        <taxon>Agaricomycotina</taxon>
        <taxon>Agaricomycetes</taxon>
        <taxon>Polyporales</taxon>
        <taxon>Grifolaceae</taxon>
        <taxon>Grifola</taxon>
    </lineage>
</organism>
<sequence length="325" mass="37095">MEASAVAASKKRRRVGTSKVDIDDVKRDEDLWFHDGSIVIVAGDTAFRVYQGLLMKQSEIFRDLFSMPQPVVVETMDGCPVVKVSDSPKDMKYLLEAIHSLGFFDPKKTLKFVAISALIRLGHKYAIEHLVDQALSLLKTEYPTSLTSWLVRWHKDYACKEDMDPIEVVYLARLTQTSSLLPTALYRCCQLESRLVEGTHRPDGTHVQLTADDLKRCMAGKTILVQEQVRVMLGCFDWEVSSTCNTKPRCRRSFLQAIAHVRNFPDIMAEFDPFREMDSADWFDKFGGLCDDCCNMFDGRVREARNDVWSNLPAYMDVEVEGWPT</sequence>
<dbReference type="Gene3D" id="3.30.710.10">
    <property type="entry name" value="Potassium Channel Kv1.1, Chain A"/>
    <property type="match status" value="1"/>
</dbReference>
<dbReference type="SMART" id="SM00225">
    <property type="entry name" value="BTB"/>
    <property type="match status" value="1"/>
</dbReference>
<dbReference type="Proteomes" id="UP000092993">
    <property type="component" value="Unassembled WGS sequence"/>
</dbReference>
<dbReference type="AlphaFoldDB" id="A0A1C7MF18"/>
<keyword evidence="3" id="KW-1185">Reference proteome</keyword>
<name>A0A1C7MF18_GRIFR</name>
<dbReference type="EMBL" id="LUGG01000005">
    <property type="protein sequence ID" value="OBZ75019.1"/>
    <property type="molecule type" value="Genomic_DNA"/>
</dbReference>
<evidence type="ECO:0000313" key="2">
    <source>
        <dbReference type="EMBL" id="OBZ75019.1"/>
    </source>
</evidence>
<reference evidence="2 3" key="1">
    <citation type="submission" date="2016-03" db="EMBL/GenBank/DDBJ databases">
        <title>Whole genome sequencing of Grifola frondosa 9006-11.</title>
        <authorList>
            <person name="Min B."/>
            <person name="Park H."/>
            <person name="Kim J.-G."/>
            <person name="Cho H."/>
            <person name="Oh Y.-L."/>
            <person name="Kong W.-S."/>
            <person name="Choi I.-G."/>
        </authorList>
    </citation>
    <scope>NUCLEOTIDE SEQUENCE [LARGE SCALE GENOMIC DNA]</scope>
    <source>
        <strain evidence="2 3">9006-11</strain>
    </source>
</reference>
<evidence type="ECO:0000259" key="1">
    <source>
        <dbReference type="SMART" id="SM00225"/>
    </source>
</evidence>
<accession>A0A1C7MF18</accession>
<dbReference type="InterPro" id="IPR000210">
    <property type="entry name" value="BTB/POZ_dom"/>
</dbReference>
<dbReference type="OrthoDB" id="3036049at2759"/>
<dbReference type="OMA" id="CIRARDK"/>
<gene>
    <name evidence="2" type="ORF">A0H81_05172</name>
</gene>
<evidence type="ECO:0000313" key="3">
    <source>
        <dbReference type="Proteomes" id="UP000092993"/>
    </source>
</evidence>
<feature type="domain" description="BTB" evidence="1">
    <location>
        <begin position="36"/>
        <end position="142"/>
    </location>
</feature>
<protein>
    <recommendedName>
        <fullName evidence="1">BTB domain-containing protein</fullName>
    </recommendedName>
</protein>
<comment type="caution">
    <text evidence="2">The sequence shown here is derived from an EMBL/GenBank/DDBJ whole genome shotgun (WGS) entry which is preliminary data.</text>
</comment>
<dbReference type="InterPro" id="IPR011333">
    <property type="entry name" value="SKP1/BTB/POZ_sf"/>
</dbReference>
<proteinExistence type="predicted"/>